<evidence type="ECO:0000313" key="5">
    <source>
        <dbReference type="Proteomes" id="UP000831947"/>
    </source>
</evidence>
<gene>
    <name evidence="4" type="ORF">MOO47_03385</name>
</gene>
<accession>A0ABY4PEN5</accession>
<keyword evidence="2" id="KW-0812">Transmembrane</keyword>
<dbReference type="InterPro" id="IPR003675">
    <property type="entry name" value="Rce1/LyrA-like_dom"/>
</dbReference>
<proteinExistence type="inferred from homology"/>
<feature type="domain" description="CAAX prenyl protease 2/Lysostaphin resistance protein A-like" evidence="3">
    <location>
        <begin position="69"/>
        <end position="156"/>
    </location>
</feature>
<feature type="transmembrane region" description="Helical" evidence="2">
    <location>
        <begin position="103"/>
        <end position="120"/>
    </location>
</feature>
<protein>
    <recommendedName>
        <fullName evidence="3">CAAX prenyl protease 2/Lysostaphin resistance protein A-like domain-containing protein</fullName>
    </recommendedName>
</protein>
<dbReference type="Pfam" id="PF02517">
    <property type="entry name" value="Rce1-like"/>
    <property type="match status" value="1"/>
</dbReference>
<reference evidence="4 5" key="1">
    <citation type="journal article" date="2022" name="Int. J. Syst. Evol. Microbiol.">
        <title>Apilactobacillus apisilvae sp. nov., Nicolia spurrieriana gen. nov. sp. nov., Bombilactobacillus folatiphilus sp. nov. and Bombilactobacillus thymidiniphilus sp. nov., four new lactic acid bacterial isolates from stingless bees Tetragonula carbonaria and Austroplebeia australis.</title>
        <authorList>
            <person name="Oliphant S.A."/>
            <person name="Watson-Haigh N.S."/>
            <person name="Sumby K.M."/>
            <person name="Gardner J."/>
            <person name="Groom S."/>
            <person name="Jiranek V."/>
        </authorList>
    </citation>
    <scope>NUCLEOTIDE SEQUENCE [LARGE SCALE GENOMIC DNA]</scope>
    <source>
        <strain evidence="4 5">SG4_A1</strain>
    </source>
</reference>
<evidence type="ECO:0000256" key="1">
    <source>
        <dbReference type="ARBA" id="ARBA00009067"/>
    </source>
</evidence>
<feature type="transmembrane region" description="Helical" evidence="2">
    <location>
        <begin position="26"/>
        <end position="47"/>
    </location>
</feature>
<dbReference type="EMBL" id="CP093365">
    <property type="protein sequence ID" value="UQS84206.1"/>
    <property type="molecule type" value="Genomic_DNA"/>
</dbReference>
<keyword evidence="2" id="KW-1133">Transmembrane helix</keyword>
<evidence type="ECO:0000259" key="3">
    <source>
        <dbReference type="Pfam" id="PF02517"/>
    </source>
</evidence>
<evidence type="ECO:0000256" key="2">
    <source>
        <dbReference type="SAM" id="Phobius"/>
    </source>
</evidence>
<keyword evidence="5" id="KW-1185">Reference proteome</keyword>
<evidence type="ECO:0000313" key="4">
    <source>
        <dbReference type="EMBL" id="UQS84206.1"/>
    </source>
</evidence>
<name>A0ABY4PEN5_9LACO</name>
<sequence length="168" mass="19276">MVKRYRHENSAFIDEKQSLWRGIGEYFSLILFTILVVGIFLTVISYLKAHGRFPYLVGDTDYLDRGKVAFWFDLVASGLIISVEQQFVTTGFLFNYFWRKPKLSSTILGIISSGLIFGLLNMEIAHLINFFIYFIIGCLLATIYLATHNFKISIMLGVFIALLRVILI</sequence>
<dbReference type="RefSeq" id="WP_249513390.1">
    <property type="nucleotide sequence ID" value="NZ_CP093365.1"/>
</dbReference>
<dbReference type="Proteomes" id="UP000831947">
    <property type="component" value="Chromosome"/>
</dbReference>
<feature type="transmembrane region" description="Helical" evidence="2">
    <location>
        <begin position="127"/>
        <end position="146"/>
    </location>
</feature>
<keyword evidence="2" id="KW-0472">Membrane</keyword>
<feature type="transmembrane region" description="Helical" evidence="2">
    <location>
        <begin position="152"/>
        <end position="167"/>
    </location>
</feature>
<comment type="similarity">
    <text evidence="1">Belongs to the UPF0177 family.</text>
</comment>
<organism evidence="4 5">
    <name type="scientific">Bombilactobacillus thymidiniphilus</name>
    <dbReference type="NCBI Taxonomy" id="2923363"/>
    <lineage>
        <taxon>Bacteria</taxon>
        <taxon>Bacillati</taxon>
        <taxon>Bacillota</taxon>
        <taxon>Bacilli</taxon>
        <taxon>Lactobacillales</taxon>
        <taxon>Lactobacillaceae</taxon>
        <taxon>Bombilactobacillus</taxon>
    </lineage>
</organism>